<evidence type="ECO:0000256" key="3">
    <source>
        <dbReference type="ARBA" id="ARBA00022448"/>
    </source>
</evidence>
<comment type="similarity">
    <text evidence="2">Belongs to the binding-protein-dependent transport system permease family. FecCD subfamily.</text>
</comment>
<evidence type="ECO:0000256" key="4">
    <source>
        <dbReference type="ARBA" id="ARBA00022475"/>
    </source>
</evidence>
<keyword evidence="5 8" id="KW-0812">Transmembrane</keyword>
<evidence type="ECO:0000256" key="1">
    <source>
        <dbReference type="ARBA" id="ARBA00004651"/>
    </source>
</evidence>
<dbReference type="InterPro" id="IPR037294">
    <property type="entry name" value="ABC_BtuC-like"/>
</dbReference>
<feature type="transmembrane region" description="Helical" evidence="8">
    <location>
        <begin position="322"/>
        <end position="342"/>
    </location>
</feature>
<dbReference type="RefSeq" id="WP_285187713.1">
    <property type="nucleotide sequence ID" value="NZ_CP126981.1"/>
</dbReference>
<feature type="transmembrane region" description="Helical" evidence="8">
    <location>
        <begin position="294"/>
        <end position="316"/>
    </location>
</feature>
<organism evidence="9 10">
    <name type="scientific">Candidatus Mycobacterium wuenschmannii</name>
    <dbReference type="NCBI Taxonomy" id="3027808"/>
    <lineage>
        <taxon>Bacteria</taxon>
        <taxon>Bacillati</taxon>
        <taxon>Actinomycetota</taxon>
        <taxon>Actinomycetes</taxon>
        <taxon>Mycobacteriales</taxon>
        <taxon>Mycobacteriaceae</taxon>
        <taxon>Mycobacterium</taxon>
    </lineage>
</organism>
<dbReference type="Proteomes" id="UP001236585">
    <property type="component" value="Chromosome"/>
</dbReference>
<dbReference type="PANTHER" id="PTHR30472:SF41">
    <property type="entry name" value="TRANSPORT SYSTEM PERMEASE PROTEIN"/>
    <property type="match status" value="1"/>
</dbReference>
<dbReference type="CDD" id="cd06550">
    <property type="entry name" value="TM_ABC_iron-siderophores_like"/>
    <property type="match status" value="1"/>
</dbReference>
<keyword evidence="7 8" id="KW-0472">Membrane</keyword>
<evidence type="ECO:0000256" key="8">
    <source>
        <dbReference type="SAM" id="Phobius"/>
    </source>
</evidence>
<gene>
    <name evidence="9" type="ORF">PT015_23765</name>
</gene>
<keyword evidence="10" id="KW-1185">Reference proteome</keyword>
<dbReference type="SUPFAM" id="SSF81345">
    <property type="entry name" value="ABC transporter involved in vitamin B12 uptake, BtuC"/>
    <property type="match status" value="1"/>
</dbReference>
<evidence type="ECO:0000256" key="7">
    <source>
        <dbReference type="ARBA" id="ARBA00023136"/>
    </source>
</evidence>
<feature type="transmembrane region" description="Helical" evidence="8">
    <location>
        <begin position="255"/>
        <end position="282"/>
    </location>
</feature>
<keyword evidence="6 8" id="KW-1133">Transmembrane helix</keyword>
<comment type="subcellular location">
    <subcellularLocation>
        <location evidence="1">Cell membrane</location>
        <topology evidence="1">Multi-pass membrane protein</topology>
    </subcellularLocation>
</comment>
<name>A0ABY8VYD6_9MYCO</name>
<feature type="transmembrane region" description="Helical" evidence="8">
    <location>
        <begin position="16"/>
        <end position="36"/>
    </location>
</feature>
<dbReference type="PANTHER" id="PTHR30472">
    <property type="entry name" value="FERRIC ENTEROBACTIN TRANSPORT SYSTEM PERMEASE PROTEIN"/>
    <property type="match status" value="1"/>
</dbReference>
<evidence type="ECO:0000256" key="5">
    <source>
        <dbReference type="ARBA" id="ARBA00022692"/>
    </source>
</evidence>
<sequence>MTAAASPISLRLNRTAIVVGTLTAAVVVLTMLGLALGPVRVPLLDTARALVGAQASDPRWQVIVHSVRLPRVLTAIAAGAGLGVAGLQMQTLFRNTLADPYVLGVSSGAGLGVAAVVIATGSGFTAGLAGGRAAMAVAAAVGAAAVLALILVLAHWVRSAATLLLIGVMVSAAATAVVSVLLVYADPLRVQQYLLWGLGSFAGTTWWDLKLLLPVVAAGIAVAALAVRALNALLLGENYARTLGIDVRQARLITVASASLLTGATTAFCGPIAFLGLAVPHLARLALGTSDHRAVLPTTALMGAAVALACGIVSQVPGSDAVLPVNAVTALVGAPIVVLVLVRSRHGVGMQR</sequence>
<keyword evidence="3" id="KW-0813">Transport</keyword>
<reference evidence="9 10" key="1">
    <citation type="journal article" date="2023" name="Microbiol. Resour. Announc.">
        <title>Complete Genome Sequence of Mycobacterium wuenschmanii, a novel Nontuberculous Mycobacterium Isolated from a captive population of Amazon Milk Frogs.</title>
        <authorList>
            <person name="Hicks J."/>
            <person name="Zeineldin M."/>
            <person name="Ward H."/>
            <person name="Wuenschmann A."/>
            <person name="Camp P."/>
            <person name="Farrell D."/>
            <person name="Lehman K."/>
            <person name="Thacker T."/>
            <person name="Cuthbert E."/>
        </authorList>
    </citation>
    <scope>NUCLEOTIDE SEQUENCE [LARGE SCALE GENOMIC DNA]</scope>
    <source>
        <strain evidence="9 10">Wuenschmanii</strain>
    </source>
</reference>
<dbReference type="EMBL" id="CP126981">
    <property type="protein sequence ID" value="WIM87809.1"/>
    <property type="molecule type" value="Genomic_DNA"/>
</dbReference>
<accession>A0ABY8VYD6</accession>
<feature type="transmembrane region" description="Helical" evidence="8">
    <location>
        <begin position="69"/>
        <end position="89"/>
    </location>
</feature>
<feature type="transmembrane region" description="Helical" evidence="8">
    <location>
        <begin position="133"/>
        <end position="157"/>
    </location>
</feature>
<dbReference type="Gene3D" id="1.10.3470.10">
    <property type="entry name" value="ABC transporter involved in vitamin B12 uptake, BtuC"/>
    <property type="match status" value="1"/>
</dbReference>
<evidence type="ECO:0000256" key="2">
    <source>
        <dbReference type="ARBA" id="ARBA00007935"/>
    </source>
</evidence>
<feature type="transmembrane region" description="Helical" evidence="8">
    <location>
        <begin position="101"/>
        <end position="121"/>
    </location>
</feature>
<feature type="transmembrane region" description="Helical" evidence="8">
    <location>
        <begin position="211"/>
        <end position="235"/>
    </location>
</feature>
<protein>
    <submittedName>
        <fullName evidence="9">Iron ABC transporter permease</fullName>
    </submittedName>
</protein>
<evidence type="ECO:0000313" key="10">
    <source>
        <dbReference type="Proteomes" id="UP001236585"/>
    </source>
</evidence>
<proteinExistence type="inferred from homology"/>
<dbReference type="InterPro" id="IPR000522">
    <property type="entry name" value="ABC_transptr_permease_BtuC"/>
</dbReference>
<dbReference type="Pfam" id="PF01032">
    <property type="entry name" value="FecCD"/>
    <property type="match status" value="1"/>
</dbReference>
<evidence type="ECO:0000256" key="6">
    <source>
        <dbReference type="ARBA" id="ARBA00022989"/>
    </source>
</evidence>
<evidence type="ECO:0000313" key="9">
    <source>
        <dbReference type="EMBL" id="WIM87809.1"/>
    </source>
</evidence>
<keyword evidence="4" id="KW-1003">Cell membrane</keyword>
<feature type="transmembrane region" description="Helical" evidence="8">
    <location>
        <begin position="163"/>
        <end position="185"/>
    </location>
</feature>